<dbReference type="AlphaFoldDB" id="A0A166CSI8"/>
<gene>
    <name evidence="1" type="ORF">SISSUDRAFT_1033854</name>
</gene>
<name>A0A166CSI8_9AGAM</name>
<reference evidence="1 2" key="1">
    <citation type="journal article" date="2016" name="Mol. Biol. Evol.">
        <title>Comparative Genomics of Early-Diverging Mushroom-Forming Fungi Provides Insights into the Origins of Lignocellulose Decay Capabilities.</title>
        <authorList>
            <person name="Nagy L.G."/>
            <person name="Riley R."/>
            <person name="Tritt A."/>
            <person name="Adam C."/>
            <person name="Daum C."/>
            <person name="Floudas D."/>
            <person name="Sun H."/>
            <person name="Yadav J.S."/>
            <person name="Pangilinan J."/>
            <person name="Larsson K.H."/>
            <person name="Matsuura K."/>
            <person name="Barry K."/>
            <person name="Labutti K."/>
            <person name="Kuo R."/>
            <person name="Ohm R.A."/>
            <person name="Bhattacharya S.S."/>
            <person name="Shirouzu T."/>
            <person name="Yoshinaga Y."/>
            <person name="Martin F.M."/>
            <person name="Grigoriev I.V."/>
            <person name="Hibbett D.S."/>
        </authorList>
    </citation>
    <scope>NUCLEOTIDE SEQUENCE [LARGE SCALE GENOMIC DNA]</scope>
    <source>
        <strain evidence="1 2">HHB10207 ss-3</strain>
    </source>
</reference>
<evidence type="ECO:0000313" key="2">
    <source>
        <dbReference type="Proteomes" id="UP000076798"/>
    </source>
</evidence>
<evidence type="ECO:0000313" key="1">
    <source>
        <dbReference type="EMBL" id="KZT37769.1"/>
    </source>
</evidence>
<keyword evidence="2" id="KW-1185">Reference proteome</keyword>
<sequence>MSLETQVKSQSNEVVLHSDETDASSEHVYHDAKLGWIDVREGYCKGTQNAGEDIRGLMHGASCGAFNFWFMRSNCDLAVFADMIASIKSQWTLPEKILNDYKSPLTITFAHGWLVDLALSNGSTSASGRVYFEILEVPHAFTTGLSPLSFFSENPQNTV</sequence>
<dbReference type="EMBL" id="KV428076">
    <property type="protein sequence ID" value="KZT37769.1"/>
    <property type="molecule type" value="Genomic_DNA"/>
</dbReference>
<accession>A0A166CSI8</accession>
<protein>
    <submittedName>
        <fullName evidence="1">Uncharacterized protein</fullName>
    </submittedName>
</protein>
<proteinExistence type="predicted"/>
<organism evidence="1 2">
    <name type="scientific">Sistotremastrum suecicum HHB10207 ss-3</name>
    <dbReference type="NCBI Taxonomy" id="1314776"/>
    <lineage>
        <taxon>Eukaryota</taxon>
        <taxon>Fungi</taxon>
        <taxon>Dikarya</taxon>
        <taxon>Basidiomycota</taxon>
        <taxon>Agaricomycotina</taxon>
        <taxon>Agaricomycetes</taxon>
        <taxon>Sistotremastrales</taxon>
        <taxon>Sistotremastraceae</taxon>
        <taxon>Sistotremastrum</taxon>
    </lineage>
</organism>
<dbReference type="Proteomes" id="UP000076798">
    <property type="component" value="Unassembled WGS sequence"/>
</dbReference>